<dbReference type="InterPro" id="IPR052286">
    <property type="entry name" value="Wnt_signaling_inhibitor"/>
</dbReference>
<dbReference type="PANTHER" id="PTHR24364:SF18">
    <property type="entry name" value="LP06937P"/>
    <property type="match status" value="1"/>
</dbReference>
<evidence type="ECO:0008006" key="7">
    <source>
        <dbReference type="Google" id="ProtNLM"/>
    </source>
</evidence>
<dbReference type="PROSITE" id="PS51450">
    <property type="entry name" value="LRR"/>
    <property type="match status" value="1"/>
</dbReference>
<dbReference type="Pfam" id="PF12799">
    <property type="entry name" value="LRR_4"/>
    <property type="match status" value="1"/>
</dbReference>
<protein>
    <recommendedName>
        <fullName evidence="7">Membrane glycoprotein lig-1</fullName>
    </recommendedName>
</protein>
<reference evidence="5 6" key="1">
    <citation type="journal article" date="2023" name="Arcadia Sci">
        <title>De novo assembly of a long-read Amblyomma americanum tick genome.</title>
        <authorList>
            <person name="Chou S."/>
            <person name="Poskanzer K.E."/>
            <person name="Rollins M."/>
            <person name="Thuy-Boun P.S."/>
        </authorList>
    </citation>
    <scope>NUCLEOTIDE SEQUENCE [LARGE SCALE GENOMIC DNA]</scope>
    <source>
        <strain evidence="5">F_SG_1</strain>
        <tissue evidence="5">Salivary glands</tissue>
    </source>
</reference>
<dbReference type="SUPFAM" id="SSF52058">
    <property type="entry name" value="L domain-like"/>
    <property type="match status" value="1"/>
</dbReference>
<gene>
    <name evidence="5" type="ORF">V5799_003425</name>
</gene>
<keyword evidence="3" id="KW-0677">Repeat</keyword>
<sequence length="342" mass="38163">MQESSTSMGTSHPPALFVLLSCALALAAAQVNPCPAPESLKPCTCDHTGISCLKAKSTAELAKAFSGKEKTIHRALWIQRRPIVKINNDTFGDYAFGQLYVEMNSNLTSFPLSSLDKSSKYLTELSLYGNRFNTLTSIDYRWLPRFQRLRVLNLAKNNLSYVPVGGFSNPSLETLSLNNNPIEKIDAFAFKNLPRLKSLQLRFIRAKVLDAYSFSIPKHHPELEINLMGGNLQTIEEKAFTGTAPLSLDLKFNALKEFSAPVFQPLITAMASNARKHQMLGDARISTKGNSFTCSGCEFSWMTALKSQPEVMLMLIDFRCRDQTPVWNITKHLIGCSYNPRP</sequence>
<evidence type="ECO:0000313" key="5">
    <source>
        <dbReference type="EMBL" id="KAK8758943.1"/>
    </source>
</evidence>
<name>A0AAQ4D903_AMBAM</name>
<organism evidence="5 6">
    <name type="scientific">Amblyomma americanum</name>
    <name type="common">Lone star tick</name>
    <dbReference type="NCBI Taxonomy" id="6943"/>
    <lineage>
        <taxon>Eukaryota</taxon>
        <taxon>Metazoa</taxon>
        <taxon>Ecdysozoa</taxon>
        <taxon>Arthropoda</taxon>
        <taxon>Chelicerata</taxon>
        <taxon>Arachnida</taxon>
        <taxon>Acari</taxon>
        <taxon>Parasitiformes</taxon>
        <taxon>Ixodida</taxon>
        <taxon>Ixodoidea</taxon>
        <taxon>Ixodidae</taxon>
        <taxon>Amblyomminae</taxon>
        <taxon>Amblyomma</taxon>
    </lineage>
</organism>
<evidence type="ECO:0000256" key="1">
    <source>
        <dbReference type="ARBA" id="ARBA00022614"/>
    </source>
</evidence>
<dbReference type="Gene3D" id="3.80.10.10">
    <property type="entry name" value="Ribonuclease Inhibitor"/>
    <property type="match status" value="1"/>
</dbReference>
<dbReference type="InterPro" id="IPR025875">
    <property type="entry name" value="Leu-rich_rpt_4"/>
</dbReference>
<evidence type="ECO:0000256" key="2">
    <source>
        <dbReference type="ARBA" id="ARBA00022729"/>
    </source>
</evidence>
<dbReference type="InterPro" id="IPR001611">
    <property type="entry name" value="Leu-rich_rpt"/>
</dbReference>
<dbReference type="InterPro" id="IPR032675">
    <property type="entry name" value="LRR_dom_sf"/>
</dbReference>
<evidence type="ECO:0000256" key="3">
    <source>
        <dbReference type="ARBA" id="ARBA00022737"/>
    </source>
</evidence>
<evidence type="ECO:0000256" key="4">
    <source>
        <dbReference type="SAM" id="SignalP"/>
    </source>
</evidence>
<dbReference type="EMBL" id="JARKHS020033592">
    <property type="protein sequence ID" value="KAK8758943.1"/>
    <property type="molecule type" value="Genomic_DNA"/>
</dbReference>
<keyword evidence="6" id="KW-1185">Reference proteome</keyword>
<dbReference type="GO" id="GO:0016020">
    <property type="term" value="C:membrane"/>
    <property type="evidence" value="ECO:0007669"/>
    <property type="project" value="TreeGrafter"/>
</dbReference>
<dbReference type="AlphaFoldDB" id="A0AAQ4D903"/>
<keyword evidence="2 4" id="KW-0732">Signal</keyword>
<feature type="signal peptide" evidence="4">
    <location>
        <begin position="1"/>
        <end position="29"/>
    </location>
</feature>
<feature type="chain" id="PRO_5042833483" description="Membrane glycoprotein lig-1" evidence="4">
    <location>
        <begin position="30"/>
        <end position="342"/>
    </location>
</feature>
<accession>A0AAQ4D903</accession>
<evidence type="ECO:0000313" key="6">
    <source>
        <dbReference type="Proteomes" id="UP001321473"/>
    </source>
</evidence>
<keyword evidence="1" id="KW-0433">Leucine-rich repeat</keyword>
<dbReference type="Proteomes" id="UP001321473">
    <property type="component" value="Unassembled WGS sequence"/>
</dbReference>
<comment type="caution">
    <text evidence="5">The sequence shown here is derived from an EMBL/GenBank/DDBJ whole genome shotgun (WGS) entry which is preliminary data.</text>
</comment>
<dbReference type="SMART" id="SM00369">
    <property type="entry name" value="LRR_TYP"/>
    <property type="match status" value="2"/>
</dbReference>
<proteinExistence type="predicted"/>
<dbReference type="PANTHER" id="PTHR24364">
    <property type="entry name" value="LP06937P"/>
    <property type="match status" value="1"/>
</dbReference>
<dbReference type="InterPro" id="IPR003591">
    <property type="entry name" value="Leu-rich_rpt_typical-subtyp"/>
</dbReference>